<proteinExistence type="predicted"/>
<name>A0A9P6RRM8_9FUNG</name>
<keyword evidence="3" id="KW-1185">Reference proteome</keyword>
<dbReference type="OrthoDB" id="2314558at2759"/>
<comment type="caution">
    <text evidence="2">The sequence shown here is derived from an EMBL/GenBank/DDBJ whole genome shotgun (WGS) entry which is preliminary data.</text>
</comment>
<feature type="region of interest" description="Disordered" evidence="1">
    <location>
        <begin position="1"/>
        <end position="25"/>
    </location>
</feature>
<protein>
    <submittedName>
        <fullName evidence="2">Uncharacterized protein</fullName>
    </submittedName>
</protein>
<dbReference type="PANTHER" id="PTHR47679">
    <property type="entry name" value="PROTEIN TORNADO 1"/>
    <property type="match status" value="1"/>
</dbReference>
<dbReference type="AlphaFoldDB" id="A0A9P6RRM8"/>
<feature type="compositionally biased region" description="Polar residues" evidence="1">
    <location>
        <begin position="1"/>
        <end position="10"/>
    </location>
</feature>
<evidence type="ECO:0000313" key="2">
    <source>
        <dbReference type="EMBL" id="KAG0323657.1"/>
    </source>
</evidence>
<sequence>MDNTSNNNPPLQLFQEHSSPDSSSVGSVIRIPTIFDTRSDQYVILWDDIACVFAKAKFVSCDGRRPRMIPYYEGVTLRAIVPEEARWKELFGEMEMIRTQLQIQNQQQFDHAANMENLVQALLAQNYELHEYPIPRHFVILPKVLHKRDILGNLSSPSTVFRLHFLCECGAHTGHEADGSLHQFHLANHNGYDIVKQPEFIRKYGPYLSVMLKIVKYSLIAAEVAVPALRHFKAIDGLDKVVEFLNPTSKPLTTLLEESISFVNDKSIKMDHVVGPNGDSAYLDNLLGLKGPQLRQLESFLSLNDRDRVLGGLYRITTKSGHVKWVCKEHYDRLFQSSAIKELRTFTKDINGTFIQEQGLVSVVLDSEARAKKFYDTMEKAGCVHELRIALEWTVARHHLQDLRDALTKSKIVRLELSGCGKADSASKIDSSLFQPLLDLMSNGWIQTMILERVYHRDFLYVDESVMGLTSRPSKLRELKFADLSTFDYRMMPTLPRMLKFYPSLTTLSVKSAFAHDVLSWIHREPWHLPLLETLTVHETGRRQYHLVVEFSGGEIKSIEVMRLSSKSWHAEGLRKLLFCNRITKLRILLDEPDMQGDRCMEILRRNPEVLEFHLFAPRLSVHAVGWAISLMRKSQASQRPTPQYQIKIHCDTHPEVVSCTLDFNKDSQDIRVSTQIQLNPHVNNMDSMENLIELVGTYGWSVTRLDFKGQFDIELALALDTSMAQFDSILEHFLLDPARLTLLPHYDCVERILKKSKRLKAFSGVLHMEDSNWKAGAEWLLGTHGDLLTGLMLEGANGFIWNREIAKLFPSRSELKNLEVLTLRGVDATKDAEPFVKWVTDMTSKPSPPRILHKIFTRGQSTIAASDSSDRTHLKQIKLDSVTFSKGQWKAIFKTMDYSALEKLTLTDNKLTRKQLKQLLRCIVDFANDDAVLPLEELNIRSQADHELWYLLDDDLTLLRKKAPLIEVNGVLNK</sequence>
<dbReference type="InterPro" id="IPR032675">
    <property type="entry name" value="LRR_dom_sf"/>
</dbReference>
<dbReference type="Gene3D" id="3.80.10.10">
    <property type="entry name" value="Ribonuclease Inhibitor"/>
    <property type="match status" value="1"/>
</dbReference>
<dbReference type="Proteomes" id="UP000738325">
    <property type="component" value="Unassembled WGS sequence"/>
</dbReference>
<reference evidence="2" key="1">
    <citation type="journal article" date="2020" name="Fungal Divers.">
        <title>Resolving the Mortierellaceae phylogeny through synthesis of multi-gene phylogenetics and phylogenomics.</title>
        <authorList>
            <person name="Vandepol N."/>
            <person name="Liber J."/>
            <person name="Desiro A."/>
            <person name="Na H."/>
            <person name="Kennedy M."/>
            <person name="Barry K."/>
            <person name="Grigoriev I.V."/>
            <person name="Miller A.N."/>
            <person name="O'Donnell K."/>
            <person name="Stajich J.E."/>
            <person name="Bonito G."/>
        </authorList>
    </citation>
    <scope>NUCLEOTIDE SEQUENCE</scope>
    <source>
        <strain evidence="2">REB-010B</strain>
    </source>
</reference>
<evidence type="ECO:0000313" key="3">
    <source>
        <dbReference type="Proteomes" id="UP000738325"/>
    </source>
</evidence>
<gene>
    <name evidence="2" type="ORF">BGZ99_002642</name>
</gene>
<accession>A0A9P6RRM8</accession>
<dbReference type="PANTHER" id="PTHR47679:SF2">
    <property type="entry name" value="C-TERMINAL OF ROC (COR) DOMAIN-CONTAINING PROTEIN"/>
    <property type="match status" value="1"/>
</dbReference>
<organism evidence="2 3">
    <name type="scientific">Dissophora globulifera</name>
    <dbReference type="NCBI Taxonomy" id="979702"/>
    <lineage>
        <taxon>Eukaryota</taxon>
        <taxon>Fungi</taxon>
        <taxon>Fungi incertae sedis</taxon>
        <taxon>Mucoromycota</taxon>
        <taxon>Mortierellomycotina</taxon>
        <taxon>Mortierellomycetes</taxon>
        <taxon>Mortierellales</taxon>
        <taxon>Mortierellaceae</taxon>
        <taxon>Dissophora</taxon>
    </lineage>
</organism>
<evidence type="ECO:0000256" key="1">
    <source>
        <dbReference type="SAM" id="MobiDB-lite"/>
    </source>
</evidence>
<dbReference type="EMBL" id="JAAAIP010000181">
    <property type="protein sequence ID" value="KAG0323657.1"/>
    <property type="molecule type" value="Genomic_DNA"/>
</dbReference>